<dbReference type="OrthoDB" id="1683192at2"/>
<dbReference type="Proteomes" id="UP000182569">
    <property type="component" value="Chromosome"/>
</dbReference>
<evidence type="ECO:0000313" key="3">
    <source>
        <dbReference type="Proteomes" id="UP000182569"/>
    </source>
</evidence>
<name>A0A1J0GIG3_9CLOT</name>
<keyword evidence="3" id="KW-1185">Reference proteome</keyword>
<gene>
    <name evidence="2" type="ORF">A7L45_14350</name>
</gene>
<protein>
    <recommendedName>
        <fullName evidence="1">DUF8042 domain-containing protein</fullName>
    </recommendedName>
</protein>
<reference evidence="3" key="1">
    <citation type="journal article" date="2016" name="Front. Microbiol.">
        <title>Complete Genome Sequence of Clostridium estertheticum DSM 8809, a Microbe Identified in Spoiled Vacuum Packed Beef.</title>
        <authorList>
            <person name="Yu Z."/>
            <person name="Gunn L."/>
            <person name="Brennan E."/>
            <person name="Reid R."/>
            <person name="Wall P.G."/>
            <person name="Gaora O.P."/>
            <person name="Hurley D."/>
            <person name="Bolton D."/>
            <person name="Fanning S."/>
        </authorList>
    </citation>
    <scope>NUCLEOTIDE SEQUENCE [LARGE SCALE GENOMIC DNA]</scope>
    <source>
        <strain evidence="3">DSM 8809</strain>
    </source>
</reference>
<dbReference type="InterPro" id="IPR058355">
    <property type="entry name" value="DUF8042"/>
</dbReference>
<dbReference type="RefSeq" id="WP_071613464.1">
    <property type="nucleotide sequence ID" value="NZ_CP015756.1"/>
</dbReference>
<dbReference type="STRING" id="1552.A7L45_14350"/>
<feature type="domain" description="DUF8042" evidence="1">
    <location>
        <begin position="1"/>
        <end position="112"/>
    </location>
</feature>
<dbReference type="Pfam" id="PF26154">
    <property type="entry name" value="DUF8042"/>
    <property type="match status" value="1"/>
</dbReference>
<dbReference type="AlphaFoldDB" id="A0A1J0GIG3"/>
<dbReference type="EMBL" id="CP015756">
    <property type="protein sequence ID" value="APC41170.1"/>
    <property type="molecule type" value="Genomic_DNA"/>
</dbReference>
<evidence type="ECO:0000259" key="1">
    <source>
        <dbReference type="Pfam" id="PF26154"/>
    </source>
</evidence>
<proteinExistence type="predicted"/>
<accession>A0A1J0GIG3</accession>
<sequence length="115" mass="13434">MNEQFEALKSVKEYMVNLINGIERAVEYFQAGEERKACELISPITEGIQWMSEALMLTKNIHHQDITLQDMNEKLKEIVEAFENEDFILIADLFEYELKPILEDIQKNINKVVVS</sequence>
<dbReference type="KEGG" id="ceu:A7L45_14350"/>
<evidence type="ECO:0000313" key="2">
    <source>
        <dbReference type="EMBL" id="APC41170.1"/>
    </source>
</evidence>
<organism evidence="2 3">
    <name type="scientific">Clostridium estertheticum subsp. estertheticum</name>
    <dbReference type="NCBI Taxonomy" id="1552"/>
    <lineage>
        <taxon>Bacteria</taxon>
        <taxon>Bacillati</taxon>
        <taxon>Bacillota</taxon>
        <taxon>Clostridia</taxon>
        <taxon>Eubacteriales</taxon>
        <taxon>Clostridiaceae</taxon>
        <taxon>Clostridium</taxon>
    </lineage>
</organism>